<dbReference type="InterPro" id="IPR010819">
    <property type="entry name" value="AGE/CE"/>
</dbReference>
<reference evidence="5" key="1">
    <citation type="journal article" date="2014" name="Int. J. Syst. Evol. Microbiol.">
        <title>Complete genome of a new Firmicutes species belonging to the dominant human colonic microbiota ('Ruminococcus bicirculans') reveals two chromosomes and a selective capacity to utilize plant glucans.</title>
        <authorList>
            <consortium name="NISC Comparative Sequencing Program"/>
            <person name="Wegmann U."/>
            <person name="Louis P."/>
            <person name="Goesmann A."/>
            <person name="Henrissat B."/>
            <person name="Duncan S.H."/>
            <person name="Flint H.J."/>
        </authorList>
    </citation>
    <scope>NUCLEOTIDE SEQUENCE</scope>
    <source>
        <strain evidence="5">VKM B-1499</strain>
    </source>
</reference>
<dbReference type="InterPro" id="IPR005835">
    <property type="entry name" value="NTP_transferase_dom"/>
</dbReference>
<evidence type="ECO:0000313" key="5">
    <source>
        <dbReference type="EMBL" id="GLK49528.1"/>
    </source>
</evidence>
<keyword evidence="5" id="KW-0808">Transferase</keyword>
<keyword evidence="2 5" id="KW-0413">Isomerase</keyword>
<dbReference type="EMBL" id="BSFD01000009">
    <property type="protein sequence ID" value="GLK49528.1"/>
    <property type="molecule type" value="Genomic_DNA"/>
</dbReference>
<organism evidence="5 6">
    <name type="scientific">Brevundimonas intermedia</name>
    <dbReference type="NCBI Taxonomy" id="74315"/>
    <lineage>
        <taxon>Bacteria</taxon>
        <taxon>Pseudomonadati</taxon>
        <taxon>Pseudomonadota</taxon>
        <taxon>Alphaproteobacteria</taxon>
        <taxon>Caulobacterales</taxon>
        <taxon>Caulobacteraceae</taxon>
        <taxon>Brevundimonas</taxon>
    </lineage>
</organism>
<dbReference type="Gene3D" id="3.90.550.10">
    <property type="entry name" value="Spore Coat Polysaccharide Biosynthesis Protein SpsA, Chain A"/>
    <property type="match status" value="1"/>
</dbReference>
<dbReference type="GO" id="GO:0016853">
    <property type="term" value="F:isomerase activity"/>
    <property type="evidence" value="ECO:0007669"/>
    <property type="project" value="UniProtKB-KW"/>
</dbReference>
<dbReference type="InterPro" id="IPR012341">
    <property type="entry name" value="6hp_glycosidase-like_sf"/>
</dbReference>
<dbReference type="CDD" id="cd02509">
    <property type="entry name" value="GDP-M1P_Guanylyltransferase"/>
    <property type="match status" value="1"/>
</dbReference>
<dbReference type="SUPFAM" id="SSF48208">
    <property type="entry name" value="Six-hairpin glycosidases"/>
    <property type="match status" value="1"/>
</dbReference>
<keyword evidence="5" id="KW-0548">Nucleotidyltransferase</keyword>
<dbReference type="Pfam" id="PF00483">
    <property type="entry name" value="NTP_transferase"/>
    <property type="match status" value="1"/>
</dbReference>
<evidence type="ECO:0000259" key="3">
    <source>
        <dbReference type="Pfam" id="PF00483"/>
    </source>
</evidence>
<dbReference type="InterPro" id="IPR029044">
    <property type="entry name" value="Nucleotide-diphossugar_trans"/>
</dbReference>
<dbReference type="Pfam" id="PF07221">
    <property type="entry name" value="GlcNAc_2-epim"/>
    <property type="match status" value="1"/>
</dbReference>
<dbReference type="RefSeq" id="WP_271165724.1">
    <property type="nucleotide sequence ID" value="NZ_BSFD01000009.1"/>
</dbReference>
<evidence type="ECO:0000313" key="6">
    <source>
        <dbReference type="Proteomes" id="UP001143509"/>
    </source>
</evidence>
<name>A0ABQ5TE54_9CAUL</name>
<protein>
    <submittedName>
        <fullName evidence="5">Mannose-1-phosphate guanylyltransferase/mannose-6-phosphate isomerase</fullName>
    </submittedName>
</protein>
<feature type="domain" description="MannoseP isomerase/GMP-like beta-helix" evidence="4">
    <location>
        <begin position="287"/>
        <end position="336"/>
    </location>
</feature>
<dbReference type="InterPro" id="IPR008928">
    <property type="entry name" value="6-hairpin_glycosidase_sf"/>
</dbReference>
<dbReference type="InterPro" id="IPR051161">
    <property type="entry name" value="Mannose-6P_isomerase_type2"/>
</dbReference>
<dbReference type="Gene3D" id="1.50.10.10">
    <property type="match status" value="1"/>
</dbReference>
<dbReference type="SUPFAM" id="SSF159283">
    <property type="entry name" value="Guanosine diphospho-D-mannose pyrophosphorylase/mannose-6-phosphate isomerase linker domain"/>
    <property type="match status" value="1"/>
</dbReference>
<evidence type="ECO:0000256" key="1">
    <source>
        <dbReference type="ARBA" id="ARBA00008558"/>
    </source>
</evidence>
<dbReference type="GO" id="GO:0016779">
    <property type="term" value="F:nucleotidyltransferase activity"/>
    <property type="evidence" value="ECO:0007669"/>
    <property type="project" value="UniProtKB-KW"/>
</dbReference>
<keyword evidence="6" id="KW-1185">Reference proteome</keyword>
<feature type="domain" description="Nucleotidyl transferase" evidence="3">
    <location>
        <begin position="5"/>
        <end position="273"/>
    </location>
</feature>
<dbReference type="InterPro" id="IPR054566">
    <property type="entry name" value="ManC/GMP-like_b-helix"/>
</dbReference>
<dbReference type="InterPro" id="IPR049577">
    <property type="entry name" value="GMPP_N"/>
</dbReference>
<proteinExistence type="inferred from homology"/>
<comment type="similarity">
    <text evidence="1">Belongs to the N-acylglucosamine 2-epimerase family.</text>
</comment>
<evidence type="ECO:0000256" key="2">
    <source>
        <dbReference type="ARBA" id="ARBA00023235"/>
    </source>
</evidence>
<dbReference type="PANTHER" id="PTHR46390:SF1">
    <property type="entry name" value="MANNOSE-1-PHOSPHATE GUANYLYLTRANSFERASE"/>
    <property type="match status" value="1"/>
</dbReference>
<evidence type="ECO:0000259" key="4">
    <source>
        <dbReference type="Pfam" id="PF22640"/>
    </source>
</evidence>
<sequence length="736" mass="79831">MNLYPVIMCGGAGTRLWPASRPSRPKQFIPLSGNRSLFQETVLRVAPLADSGGRLIVVGGVAHREAILAQLAELGLTAQILLEPEARDSAAAMAVAAAWTVRRDPKGVNVFVASDHHIPDHQAFRIAAERAAVAAQDGLIVTLGVTPTEASASYGYIAAEGEGLSAIKAFVEKPDRQTAERYIIDGYLWNSGNFIVSAATLLGELQSAAPAVEAAARAGLPDEGDGDLAVLGAAFRSAPKISIDYAVMEKTRRASVLAVDFEWSDLGAWDAVAATGEGDLGSFIFEDAEGCMARAPEGMVVAAIGVRNLAIVVEHDAVLVCDLSRSQDVKKVVERLKLSSPQHLDFPRPALESLLDGGARFTRWLNMRALPIWSSLGQAPDGAFAELLGLDGRQVESQRRARVQARQVQVFADAGRMGWRGPWREIVQSGLMRIEAAYLRSDGLMRTVLAADGSPLDETPMLYDQAFHLFALAAAVQAGLEGEHETRARSVRDRLLADAPPTDGLIENGAHPFQSNCHMHLLEAALAWEAVSKDAGWSALSDRIVRLARQHFIDAEGGFLREFFAEDWSPAAGDDGRRVEPGHQFEWAWLLARYGRARGDASVIEAARKLYAFGLRGVGPRRQVAVDAMDQDGVILSRRARLWPQTEWMKASLILAELSDDGDRSGLLEQAAMAQRAVWRYLTDDGLWRDKLLENGQFIDEPAPASSFYHIMAAWVQLRSTAEAVGLQGQDSLKLG</sequence>
<reference evidence="5" key="2">
    <citation type="submission" date="2023-01" db="EMBL/GenBank/DDBJ databases">
        <authorList>
            <person name="Sun Q."/>
            <person name="Evtushenko L."/>
        </authorList>
    </citation>
    <scope>NUCLEOTIDE SEQUENCE</scope>
    <source>
        <strain evidence="5">VKM B-1499</strain>
    </source>
</reference>
<dbReference type="PANTHER" id="PTHR46390">
    <property type="entry name" value="MANNOSE-1-PHOSPHATE GUANYLYLTRANSFERASE"/>
    <property type="match status" value="1"/>
</dbReference>
<comment type="caution">
    <text evidence="5">The sequence shown here is derived from an EMBL/GenBank/DDBJ whole genome shotgun (WGS) entry which is preliminary data.</text>
</comment>
<dbReference type="Pfam" id="PF22640">
    <property type="entry name" value="ManC_GMP_beta-helix"/>
    <property type="match status" value="1"/>
</dbReference>
<gene>
    <name evidence="5" type="ORF">GCM10017620_25010</name>
</gene>
<accession>A0ABQ5TE54</accession>
<dbReference type="Proteomes" id="UP001143509">
    <property type="component" value="Unassembled WGS sequence"/>
</dbReference>
<dbReference type="SUPFAM" id="SSF53448">
    <property type="entry name" value="Nucleotide-diphospho-sugar transferases"/>
    <property type="match status" value="1"/>
</dbReference>